<evidence type="ECO:0000259" key="1">
    <source>
        <dbReference type="SMART" id="SM00014"/>
    </source>
</evidence>
<organism evidence="2 3">
    <name type="scientific">Pseudotenacibaculum haliotis</name>
    <dbReference type="NCBI Taxonomy" id="1862138"/>
    <lineage>
        <taxon>Bacteria</taxon>
        <taxon>Pseudomonadati</taxon>
        <taxon>Bacteroidota</taxon>
        <taxon>Flavobacteriia</taxon>
        <taxon>Flavobacteriales</taxon>
        <taxon>Flavobacteriaceae</taxon>
        <taxon>Pseudotenacibaculum</taxon>
    </lineage>
</organism>
<keyword evidence="3" id="KW-1185">Reference proteome</keyword>
<protein>
    <submittedName>
        <fullName evidence="2">Phosphatase PAP2 family protein</fullName>
    </submittedName>
</protein>
<reference evidence="3" key="1">
    <citation type="journal article" date="2019" name="Int. J. Syst. Evol. Microbiol.">
        <title>The Global Catalogue of Microorganisms (GCM) 10K type strain sequencing project: providing services to taxonomists for standard genome sequencing and annotation.</title>
        <authorList>
            <consortium name="The Broad Institute Genomics Platform"/>
            <consortium name="The Broad Institute Genome Sequencing Center for Infectious Disease"/>
            <person name="Wu L."/>
            <person name="Ma J."/>
        </authorList>
    </citation>
    <scope>NUCLEOTIDE SEQUENCE [LARGE SCALE GENOMIC DNA]</scope>
    <source>
        <strain evidence="3">KCTC 52127</strain>
    </source>
</reference>
<dbReference type="Gene3D" id="1.20.144.10">
    <property type="entry name" value="Phosphatidic acid phosphatase type 2/haloperoxidase"/>
    <property type="match status" value="1"/>
</dbReference>
<dbReference type="EMBL" id="JBHULH010000004">
    <property type="protein sequence ID" value="MFD2567750.1"/>
    <property type="molecule type" value="Genomic_DNA"/>
</dbReference>
<evidence type="ECO:0000313" key="3">
    <source>
        <dbReference type="Proteomes" id="UP001597508"/>
    </source>
</evidence>
<dbReference type="SMART" id="SM00014">
    <property type="entry name" value="acidPPc"/>
    <property type="match status" value="1"/>
</dbReference>
<dbReference type="InterPro" id="IPR036938">
    <property type="entry name" value="PAP2/HPO_sf"/>
</dbReference>
<dbReference type="Pfam" id="PF01569">
    <property type="entry name" value="PAP2"/>
    <property type="match status" value="1"/>
</dbReference>
<sequence length="177" mass="19755">MRKILILMAFFTLVNTYSQSRKNIEDSGDVIQIILPSAAGLSTLIWNDDSKPIWQFAKAYGLSFLTTYSFKRIINKRRPNGGIHAFPSGHTSTSFTGAAFLERRFGWKVGIPAYILAGYVGWTRIHAKKHDGWDVFAGAIVGIGSSYLFAKPYQKRSVDVTFQKNSEGTSVGLLYSF</sequence>
<dbReference type="SUPFAM" id="SSF48317">
    <property type="entry name" value="Acid phosphatase/Vanadium-dependent haloperoxidase"/>
    <property type="match status" value="1"/>
</dbReference>
<evidence type="ECO:0000313" key="2">
    <source>
        <dbReference type="EMBL" id="MFD2567750.1"/>
    </source>
</evidence>
<gene>
    <name evidence="2" type="ORF">ACFSRZ_10230</name>
</gene>
<accession>A0ABW5LSK8</accession>
<dbReference type="CDD" id="cd03394">
    <property type="entry name" value="PAP2_like_5"/>
    <property type="match status" value="1"/>
</dbReference>
<dbReference type="Proteomes" id="UP001597508">
    <property type="component" value="Unassembled WGS sequence"/>
</dbReference>
<dbReference type="RefSeq" id="WP_379666456.1">
    <property type="nucleotide sequence ID" value="NZ_JBHULH010000004.1"/>
</dbReference>
<comment type="caution">
    <text evidence="2">The sequence shown here is derived from an EMBL/GenBank/DDBJ whole genome shotgun (WGS) entry which is preliminary data.</text>
</comment>
<feature type="domain" description="Phosphatidic acid phosphatase type 2/haloperoxidase" evidence="1">
    <location>
        <begin position="51"/>
        <end position="150"/>
    </location>
</feature>
<dbReference type="InterPro" id="IPR000326">
    <property type="entry name" value="PAP2/HPO"/>
</dbReference>
<proteinExistence type="predicted"/>
<name>A0ABW5LSK8_9FLAO</name>